<dbReference type="Proteomes" id="UP000011682">
    <property type="component" value="Unassembled WGS sequence"/>
</dbReference>
<accession>S9PKV3</accession>
<keyword evidence="1" id="KW-1133">Transmembrane helix</keyword>
<name>S9PKV3_CYSF2</name>
<feature type="transmembrane region" description="Helical" evidence="1">
    <location>
        <begin position="256"/>
        <end position="273"/>
    </location>
</feature>
<dbReference type="InterPro" id="IPR018677">
    <property type="entry name" value="DUF2157"/>
</dbReference>
<keyword evidence="4" id="KW-1185">Reference proteome</keyword>
<proteinExistence type="predicted"/>
<feature type="domain" description="DUF2157" evidence="2">
    <location>
        <begin position="29"/>
        <end position="168"/>
    </location>
</feature>
<feature type="transmembrane region" description="Helical" evidence="1">
    <location>
        <begin position="59"/>
        <end position="81"/>
    </location>
</feature>
<dbReference type="AlphaFoldDB" id="S9PKV3"/>
<sequence>MKRGTALGSRAVPLDPLDLAATPERLHALASAGVLSPAALEQASRRAVATPGPAAWRRFLSTVLLGFGSLLVLSGVIYFFAFNWQALHRFGKLGLVLAAITGACIAAWRLGEGLAGQFALLFAAVLVGPLLAVYGQAYQTGADPYGLFLGWGVLILPWVVLARFSPLWLWLLLLVDTALVLYWDQVVDWEGTWLLLTLAGINGVAWVAHEVLARRGVAWLEGRWSPRVLAMMTMLPLLGPAVMLAASPEKADPEELLALGSLVGIMGAVYLFHRRVRPELFLLTLCALSAVALISTFGGHLLFDADFLDSMIAFFGLGLLVIAQVGIAVWWLRAEARDVEETSP</sequence>
<protein>
    <recommendedName>
        <fullName evidence="2">DUF2157 domain-containing protein</fullName>
    </recommendedName>
</protein>
<reference evidence="3" key="1">
    <citation type="submission" date="2013-05" db="EMBL/GenBank/DDBJ databases">
        <title>Genome assembly of Cystobacter fuscus DSM 2262.</title>
        <authorList>
            <person name="Sharma G."/>
            <person name="Khatri I."/>
            <person name="Kaur C."/>
            <person name="Mayilraj S."/>
            <person name="Subramanian S."/>
        </authorList>
    </citation>
    <scope>NUCLEOTIDE SEQUENCE [LARGE SCALE GENOMIC DNA]</scope>
    <source>
        <strain evidence="3">DSM 2262</strain>
    </source>
</reference>
<dbReference type="eggNOG" id="COG4984">
    <property type="taxonomic scope" value="Bacteria"/>
</dbReference>
<feature type="transmembrane region" description="Helical" evidence="1">
    <location>
        <begin position="144"/>
        <end position="161"/>
    </location>
</feature>
<evidence type="ECO:0000313" key="3">
    <source>
        <dbReference type="EMBL" id="EPX63087.1"/>
    </source>
</evidence>
<organism evidence="3 4">
    <name type="scientific">Cystobacter fuscus (strain ATCC 25194 / DSM 2262 / NBRC 100088 / M29)</name>
    <dbReference type="NCBI Taxonomy" id="1242864"/>
    <lineage>
        <taxon>Bacteria</taxon>
        <taxon>Pseudomonadati</taxon>
        <taxon>Myxococcota</taxon>
        <taxon>Myxococcia</taxon>
        <taxon>Myxococcales</taxon>
        <taxon>Cystobacterineae</taxon>
        <taxon>Archangiaceae</taxon>
        <taxon>Cystobacter</taxon>
    </lineage>
</organism>
<feature type="transmembrane region" description="Helical" evidence="1">
    <location>
        <begin position="168"/>
        <end position="186"/>
    </location>
</feature>
<dbReference type="Pfam" id="PF09925">
    <property type="entry name" value="DUF2157"/>
    <property type="match status" value="1"/>
</dbReference>
<keyword evidence="1" id="KW-0812">Transmembrane</keyword>
<evidence type="ECO:0000256" key="1">
    <source>
        <dbReference type="SAM" id="Phobius"/>
    </source>
</evidence>
<feature type="transmembrane region" description="Helical" evidence="1">
    <location>
        <begin position="118"/>
        <end position="138"/>
    </location>
</feature>
<feature type="transmembrane region" description="Helical" evidence="1">
    <location>
        <begin position="311"/>
        <end position="332"/>
    </location>
</feature>
<comment type="caution">
    <text evidence="3">The sequence shown here is derived from an EMBL/GenBank/DDBJ whole genome shotgun (WGS) entry which is preliminary data.</text>
</comment>
<feature type="transmembrane region" description="Helical" evidence="1">
    <location>
        <begin position="224"/>
        <end position="244"/>
    </location>
</feature>
<gene>
    <name evidence="3" type="ORF">D187_006497</name>
</gene>
<keyword evidence="1" id="KW-0472">Membrane</keyword>
<evidence type="ECO:0000313" key="4">
    <source>
        <dbReference type="Proteomes" id="UP000011682"/>
    </source>
</evidence>
<feature type="transmembrane region" description="Helical" evidence="1">
    <location>
        <begin position="192"/>
        <end position="212"/>
    </location>
</feature>
<evidence type="ECO:0000259" key="2">
    <source>
        <dbReference type="Pfam" id="PF09925"/>
    </source>
</evidence>
<dbReference type="EMBL" id="ANAH02000006">
    <property type="protein sequence ID" value="EPX63087.1"/>
    <property type="molecule type" value="Genomic_DNA"/>
</dbReference>
<feature type="transmembrane region" description="Helical" evidence="1">
    <location>
        <begin position="280"/>
        <end position="299"/>
    </location>
</feature>
<feature type="transmembrane region" description="Helical" evidence="1">
    <location>
        <begin position="93"/>
        <end position="111"/>
    </location>
</feature>